<comment type="caution">
    <text evidence="2">The sequence shown here is derived from an EMBL/GenBank/DDBJ whole genome shotgun (WGS) entry which is preliminary data.</text>
</comment>
<reference evidence="3" key="1">
    <citation type="journal article" date="2022" name="ISME J.">
        <title>Genetic and phylogenetic analysis of dissimilatory iodate-reducing bacteria identifies potential niches across the world's oceans.</title>
        <authorList>
            <person name="Reyes-Umana V."/>
            <person name="Henning Z."/>
            <person name="Lee K."/>
            <person name="Barnum T.P."/>
            <person name="Coates J.D."/>
        </authorList>
    </citation>
    <scope>NUCLEOTIDE SEQUENCE [LARGE SCALE GENOMIC DNA]</scope>
    <source>
        <strain evidence="3">IR12</strain>
    </source>
</reference>
<dbReference type="Proteomes" id="UP000694660">
    <property type="component" value="Unassembled WGS sequence"/>
</dbReference>
<dbReference type="Pfam" id="PF13986">
    <property type="entry name" value="DUF4224"/>
    <property type="match status" value="1"/>
</dbReference>
<accession>A0A944DB22</accession>
<dbReference type="RefSeq" id="WP_214361830.1">
    <property type="nucleotide sequence ID" value="NZ_JAEKFT010000013.1"/>
</dbReference>
<dbReference type="EMBL" id="JAEKFT010000013">
    <property type="protein sequence ID" value="MBT0962052.1"/>
    <property type="molecule type" value="Genomic_DNA"/>
</dbReference>
<keyword evidence="3" id="KW-1185">Reference proteome</keyword>
<evidence type="ECO:0000313" key="2">
    <source>
        <dbReference type="EMBL" id="MBT0962052.1"/>
    </source>
</evidence>
<organism evidence="2 3">
    <name type="scientific">Denitromonas iodatirespirans</name>
    <dbReference type="NCBI Taxonomy" id="2795389"/>
    <lineage>
        <taxon>Bacteria</taxon>
        <taxon>Pseudomonadati</taxon>
        <taxon>Pseudomonadota</taxon>
        <taxon>Betaproteobacteria</taxon>
        <taxon>Rhodocyclales</taxon>
        <taxon>Zoogloeaceae</taxon>
        <taxon>Denitromonas</taxon>
    </lineage>
</organism>
<protein>
    <submittedName>
        <fullName evidence="2">DUF4224 domain-containing protein</fullName>
    </submittedName>
</protein>
<evidence type="ECO:0000259" key="1">
    <source>
        <dbReference type="Pfam" id="PF13986"/>
    </source>
</evidence>
<feature type="domain" description="DUF4224" evidence="1">
    <location>
        <begin position="5"/>
        <end position="48"/>
    </location>
</feature>
<proteinExistence type="predicted"/>
<gene>
    <name evidence="2" type="ORF">I8J34_12805</name>
</gene>
<sequence>MEPLFLSKEEIAELTGFKLHSKQCGWLRQNGWIFEQNANRRPIVGRAYARQRLGFASDSAPTPSTARPNFDALR</sequence>
<evidence type="ECO:0000313" key="3">
    <source>
        <dbReference type="Proteomes" id="UP000694660"/>
    </source>
</evidence>
<dbReference type="AlphaFoldDB" id="A0A944DB22"/>
<name>A0A944DB22_DENI1</name>
<dbReference type="InterPro" id="IPR025319">
    <property type="entry name" value="DUF4224"/>
</dbReference>